<dbReference type="InterPro" id="IPR041178">
    <property type="entry name" value="RPA43_OB"/>
</dbReference>
<comment type="subcellular location">
    <subcellularLocation>
        <location evidence="1">Nucleus</location>
    </subcellularLocation>
</comment>
<evidence type="ECO:0000256" key="1">
    <source>
        <dbReference type="ARBA" id="ARBA00004123"/>
    </source>
</evidence>
<dbReference type="GO" id="GO:0006352">
    <property type="term" value="P:DNA-templated transcription initiation"/>
    <property type="evidence" value="ECO:0007669"/>
    <property type="project" value="InterPro"/>
</dbReference>
<feature type="compositionally biased region" description="Polar residues" evidence="5">
    <location>
        <begin position="262"/>
        <end position="274"/>
    </location>
</feature>
<dbReference type="InterPro" id="IPR036898">
    <property type="entry name" value="RNA_pol_Rpb7-like_N_sf"/>
</dbReference>
<feature type="region of interest" description="Disordered" evidence="5">
    <location>
        <begin position="1"/>
        <end position="63"/>
    </location>
</feature>
<accession>A0A8H3AI67</accession>
<dbReference type="InterPro" id="IPR045113">
    <property type="entry name" value="Rpb7-like"/>
</dbReference>
<dbReference type="EMBL" id="CAJMWY010000375">
    <property type="protein sequence ID" value="CAE6430993.1"/>
    <property type="molecule type" value="Genomic_DNA"/>
</dbReference>
<proteinExistence type="predicted"/>
<evidence type="ECO:0000256" key="5">
    <source>
        <dbReference type="SAM" id="MobiDB-lite"/>
    </source>
</evidence>
<comment type="caution">
    <text evidence="7">The sequence shown here is derived from an EMBL/GenBank/DDBJ whole genome shotgun (WGS) entry which is preliminary data.</text>
</comment>
<dbReference type="AlphaFoldDB" id="A0A8H3AI67"/>
<evidence type="ECO:0000256" key="3">
    <source>
        <dbReference type="ARBA" id="ARBA00023163"/>
    </source>
</evidence>
<dbReference type="Gene3D" id="3.30.1490.120">
    <property type="entry name" value="RNA polymerase Rpb7-like, N-terminal domain"/>
    <property type="match status" value="1"/>
</dbReference>
<feature type="region of interest" description="Disordered" evidence="5">
    <location>
        <begin position="249"/>
        <end position="365"/>
    </location>
</feature>
<feature type="compositionally biased region" description="Acidic residues" evidence="5">
    <location>
        <begin position="282"/>
        <end position="294"/>
    </location>
</feature>
<evidence type="ECO:0000313" key="8">
    <source>
        <dbReference type="Proteomes" id="UP000663861"/>
    </source>
</evidence>
<sequence>MPVSTPRPSKRKHADGERSTGKKTKEERRAEKRAKREAEAASVSPTRPVTKPKSKSKTVLSSTPGTEFKLVRARTNISLPPKFAGDARRGVEEILDNLVMRYVPSLHGVLLSHKDHKFASNVAIMYAEGPYPTTQVEFDAGVWAPEVGMRITGRISLHTTDHIALLVHRTFNASIDRAHIPGDGEWEYVHGPVENDPEIGSEERQGDEESGRWINSQTGETLGGESGLVEFTVIGYTIVNQMLSLHGSLQPDPFDPDHYTARHTTAQPSESTQAKGERIEEVTDDEVEVEEEELAAPRGTKRRVVSDLPVVPEPEAAPARKKKKKGVVEGEASVVVAEAAATTAEQEGKKKRKKKKAGVENGVEA</sequence>
<dbReference type="PANTHER" id="PTHR12709:SF5">
    <property type="entry name" value="DNA-DIRECTED RNA POLYMERASE I SUBUNIT RPA43"/>
    <property type="match status" value="1"/>
</dbReference>
<dbReference type="Pfam" id="PF17875">
    <property type="entry name" value="RPA43_OB"/>
    <property type="match status" value="1"/>
</dbReference>
<dbReference type="PANTHER" id="PTHR12709">
    <property type="entry name" value="DNA-DIRECTED RNA POLYMERASE II, III"/>
    <property type="match status" value="1"/>
</dbReference>
<keyword evidence="2" id="KW-0240">DNA-directed RNA polymerase</keyword>
<dbReference type="Gene3D" id="2.40.50.1060">
    <property type="match status" value="1"/>
</dbReference>
<feature type="domain" description="RPA43 OB" evidence="6">
    <location>
        <begin position="145"/>
        <end position="250"/>
    </location>
</feature>
<keyword evidence="4" id="KW-0539">Nucleus</keyword>
<feature type="compositionally biased region" description="Low complexity" evidence="5">
    <location>
        <begin position="329"/>
        <end position="345"/>
    </location>
</feature>
<dbReference type="GO" id="GO:0005736">
    <property type="term" value="C:RNA polymerase I complex"/>
    <property type="evidence" value="ECO:0007669"/>
    <property type="project" value="TreeGrafter"/>
</dbReference>
<protein>
    <recommendedName>
        <fullName evidence="6">RPA43 OB domain-containing protein</fullName>
    </recommendedName>
</protein>
<evidence type="ECO:0000259" key="6">
    <source>
        <dbReference type="Pfam" id="PF17875"/>
    </source>
</evidence>
<dbReference type="Proteomes" id="UP000663861">
    <property type="component" value="Unassembled WGS sequence"/>
</dbReference>
<feature type="compositionally biased region" description="Basic and acidic residues" evidence="5">
    <location>
        <begin position="201"/>
        <end position="211"/>
    </location>
</feature>
<organism evidence="7 8">
    <name type="scientific">Rhizoctonia solani</name>
    <dbReference type="NCBI Taxonomy" id="456999"/>
    <lineage>
        <taxon>Eukaryota</taxon>
        <taxon>Fungi</taxon>
        <taxon>Dikarya</taxon>
        <taxon>Basidiomycota</taxon>
        <taxon>Agaricomycotina</taxon>
        <taxon>Agaricomycetes</taxon>
        <taxon>Cantharellales</taxon>
        <taxon>Ceratobasidiaceae</taxon>
        <taxon>Rhizoctonia</taxon>
    </lineage>
</organism>
<feature type="compositionally biased region" description="Basic and acidic residues" evidence="5">
    <location>
        <begin position="14"/>
        <end position="39"/>
    </location>
</feature>
<evidence type="ECO:0000256" key="4">
    <source>
        <dbReference type="ARBA" id="ARBA00023242"/>
    </source>
</evidence>
<dbReference type="GO" id="GO:0006362">
    <property type="term" value="P:transcription elongation by RNA polymerase I"/>
    <property type="evidence" value="ECO:0007669"/>
    <property type="project" value="TreeGrafter"/>
</dbReference>
<evidence type="ECO:0000313" key="7">
    <source>
        <dbReference type="EMBL" id="CAE6430993.1"/>
    </source>
</evidence>
<reference evidence="7" key="1">
    <citation type="submission" date="2021-01" db="EMBL/GenBank/DDBJ databases">
        <authorList>
            <person name="Kaushik A."/>
        </authorList>
    </citation>
    <scope>NUCLEOTIDE SEQUENCE</scope>
    <source>
        <strain evidence="7">AG4-RS23</strain>
    </source>
</reference>
<feature type="region of interest" description="Disordered" evidence="5">
    <location>
        <begin position="193"/>
        <end position="221"/>
    </location>
</feature>
<name>A0A8H3AI67_9AGAM</name>
<gene>
    <name evidence="7" type="ORF">RDB_LOCUS25054</name>
</gene>
<evidence type="ECO:0000256" key="2">
    <source>
        <dbReference type="ARBA" id="ARBA00022478"/>
    </source>
</evidence>
<keyword evidence="3" id="KW-0804">Transcription</keyword>